<evidence type="ECO:0000313" key="1">
    <source>
        <dbReference type="EMBL" id="GFY68120.1"/>
    </source>
</evidence>
<gene>
    <name evidence="1" type="ORF">TNIN_31391</name>
</gene>
<keyword evidence="2" id="KW-1185">Reference proteome</keyword>
<comment type="caution">
    <text evidence="1">The sequence shown here is derived from an EMBL/GenBank/DDBJ whole genome shotgun (WGS) entry which is preliminary data.</text>
</comment>
<organism evidence="1 2">
    <name type="scientific">Trichonephila inaurata madagascariensis</name>
    <dbReference type="NCBI Taxonomy" id="2747483"/>
    <lineage>
        <taxon>Eukaryota</taxon>
        <taxon>Metazoa</taxon>
        <taxon>Ecdysozoa</taxon>
        <taxon>Arthropoda</taxon>
        <taxon>Chelicerata</taxon>
        <taxon>Arachnida</taxon>
        <taxon>Araneae</taxon>
        <taxon>Araneomorphae</taxon>
        <taxon>Entelegynae</taxon>
        <taxon>Araneoidea</taxon>
        <taxon>Nephilidae</taxon>
        <taxon>Trichonephila</taxon>
        <taxon>Trichonephila inaurata</taxon>
    </lineage>
</organism>
<dbReference type="EMBL" id="BMAV01016886">
    <property type="protein sequence ID" value="GFY68120.1"/>
    <property type="molecule type" value="Genomic_DNA"/>
</dbReference>
<name>A0A8X7CJN8_9ARAC</name>
<protein>
    <submittedName>
        <fullName evidence="1">Uncharacterized protein</fullName>
    </submittedName>
</protein>
<dbReference type="Proteomes" id="UP000886998">
    <property type="component" value="Unassembled WGS sequence"/>
</dbReference>
<accession>A0A8X7CJN8</accession>
<sequence>MILFQNNISNPPQHTFSVEFPSLDALSIRTRLNHPIGQPSNHFCPHKYPMGLEWKSAIALIKEQWMRTREQTRRQMRLN</sequence>
<evidence type="ECO:0000313" key="2">
    <source>
        <dbReference type="Proteomes" id="UP000886998"/>
    </source>
</evidence>
<proteinExistence type="predicted"/>
<reference evidence="1" key="1">
    <citation type="submission" date="2020-08" db="EMBL/GenBank/DDBJ databases">
        <title>Multicomponent nature underlies the extraordinary mechanical properties of spider dragline silk.</title>
        <authorList>
            <person name="Kono N."/>
            <person name="Nakamura H."/>
            <person name="Mori M."/>
            <person name="Yoshida Y."/>
            <person name="Ohtoshi R."/>
            <person name="Malay A.D."/>
            <person name="Moran D.A.P."/>
            <person name="Tomita M."/>
            <person name="Numata K."/>
            <person name="Arakawa K."/>
        </authorList>
    </citation>
    <scope>NUCLEOTIDE SEQUENCE</scope>
</reference>
<dbReference type="AlphaFoldDB" id="A0A8X7CJN8"/>